<evidence type="ECO:0000313" key="2">
    <source>
        <dbReference type="Proteomes" id="UP001250791"/>
    </source>
</evidence>
<dbReference type="EMBL" id="JAVDUP010000010">
    <property type="protein sequence ID" value="MDR6903862.1"/>
    <property type="molecule type" value="Genomic_DNA"/>
</dbReference>
<sequence>MIGRRRLLGTAVAIPFFALGAAQGAERIRLVFIHGRSQQGLDPVQLKRTWLDTLVGQLAIDHLKLPGDVDVEFPYYGDELEKFVTQSKLPLASDIHARGDSGQDEFLVFQAQIANELAENSGVTDADIDAEYGSNPRQRGPLNWEWVQAIIRAIDKHAGGVSASAIENFTRDVYLYLSSMRVRDTIDGIVEKSFNGHPTVVVGHSLGSVVAYNILRKRQLNVPLLVTIGSPLGIRAVRTPLTPIGFPEGVSHWFNAYDPRDVVALNPLDAANFAVQPPVENYSGVKNSTDNRHGITGYLNDPEVAKRIYSALA</sequence>
<accession>A0ABU1SY09</accession>
<dbReference type="RefSeq" id="WP_310235466.1">
    <property type="nucleotide sequence ID" value="NZ_JAVDUP010000010.1"/>
</dbReference>
<gene>
    <name evidence="1" type="ORF">J2W52_005495</name>
</gene>
<dbReference type="InterPro" id="IPR029058">
    <property type="entry name" value="AB_hydrolase_fold"/>
</dbReference>
<keyword evidence="2" id="KW-1185">Reference proteome</keyword>
<evidence type="ECO:0000313" key="1">
    <source>
        <dbReference type="EMBL" id="MDR6903862.1"/>
    </source>
</evidence>
<comment type="caution">
    <text evidence="1">The sequence shown here is derived from an EMBL/GenBank/DDBJ whole genome shotgun (WGS) entry which is preliminary data.</text>
</comment>
<evidence type="ECO:0008006" key="3">
    <source>
        <dbReference type="Google" id="ProtNLM"/>
    </source>
</evidence>
<dbReference type="Gene3D" id="3.40.50.1820">
    <property type="entry name" value="alpha/beta hydrolase"/>
    <property type="match status" value="1"/>
</dbReference>
<reference evidence="1 2" key="1">
    <citation type="submission" date="2023-07" db="EMBL/GenBank/DDBJ databases">
        <title>Sorghum-associated microbial communities from plants grown in Nebraska, USA.</title>
        <authorList>
            <person name="Schachtman D."/>
        </authorList>
    </citation>
    <scope>NUCLEOTIDE SEQUENCE [LARGE SCALE GENOMIC DNA]</scope>
    <source>
        <strain evidence="1 2">3199</strain>
    </source>
</reference>
<dbReference type="SUPFAM" id="SSF53474">
    <property type="entry name" value="alpha/beta-Hydrolases"/>
    <property type="match status" value="1"/>
</dbReference>
<proteinExistence type="predicted"/>
<dbReference type="Proteomes" id="UP001250791">
    <property type="component" value="Unassembled WGS sequence"/>
</dbReference>
<protein>
    <recommendedName>
        <fullName evidence="3">Alpha/beta hydrolase</fullName>
    </recommendedName>
</protein>
<name>A0ABU1SY09_9HYPH</name>
<organism evidence="1 2">
    <name type="scientific">Rhizobium miluonense</name>
    <dbReference type="NCBI Taxonomy" id="411945"/>
    <lineage>
        <taxon>Bacteria</taxon>
        <taxon>Pseudomonadati</taxon>
        <taxon>Pseudomonadota</taxon>
        <taxon>Alphaproteobacteria</taxon>
        <taxon>Hyphomicrobiales</taxon>
        <taxon>Rhizobiaceae</taxon>
        <taxon>Rhizobium/Agrobacterium group</taxon>
        <taxon>Rhizobium</taxon>
    </lineage>
</organism>